<evidence type="ECO:0000313" key="2">
    <source>
        <dbReference type="Proteomes" id="UP000553193"/>
    </source>
</evidence>
<comment type="caution">
    <text evidence="1">The sequence shown here is derived from an EMBL/GenBank/DDBJ whole genome shotgun (WGS) entry which is preliminary data.</text>
</comment>
<accession>A0A840AF34</accession>
<evidence type="ECO:0000313" key="1">
    <source>
        <dbReference type="EMBL" id="MBB3899156.1"/>
    </source>
</evidence>
<gene>
    <name evidence="1" type="ORF">GGQ83_002604</name>
</gene>
<proteinExistence type="predicted"/>
<reference evidence="1 2" key="1">
    <citation type="submission" date="2020-08" db="EMBL/GenBank/DDBJ databases">
        <title>Genomic Encyclopedia of Type Strains, Phase IV (KMG-IV): sequencing the most valuable type-strain genomes for metagenomic binning, comparative biology and taxonomic classification.</title>
        <authorList>
            <person name="Goeker M."/>
        </authorList>
    </citation>
    <scope>NUCLEOTIDE SEQUENCE [LARGE SCALE GENOMIC DNA]</scope>
    <source>
        <strain evidence="1 2">DSM 19979</strain>
    </source>
</reference>
<organism evidence="1 2">
    <name type="scientific">Roseococcus suduntuyensis</name>
    <dbReference type="NCBI Taxonomy" id="455361"/>
    <lineage>
        <taxon>Bacteria</taxon>
        <taxon>Pseudomonadati</taxon>
        <taxon>Pseudomonadota</taxon>
        <taxon>Alphaproteobacteria</taxon>
        <taxon>Acetobacterales</taxon>
        <taxon>Roseomonadaceae</taxon>
        <taxon>Roseococcus</taxon>
    </lineage>
</organism>
<keyword evidence="2" id="KW-1185">Reference proteome</keyword>
<sequence length="391" mass="40777">MTEAASPAQVAPTSDAISGHISDWARLAAGACLSGELEAGGRHITLFLDLSIVPPALAGRRLQLRLGETGLMAVPLRPSTAQLGPAQFGPLRLTLADALRHAGSPPRLLAEGLPPLPPGRLAGAALQAMAVADEASFLARAARRDGREADPLLAVLGARAAYRALPGFAARAAALTLLAELLLARDLARLTADDHAEARWLRAEGRVLLAEGRALLDDNTAPEPLALRWMMALGAACGMLCLCQDDMTEARACFGAAAAQASGLHLAPEAALDLVHACLMEGVLLGLEGEAEAARQVLERGVRALQPSVTARNLMTDIAALDELIAAGRMARQCFVALAKFGLLTARATPRYHEGTPFELRHFAPSVPRLLAAGLCPRLADGLASLGIARP</sequence>
<dbReference type="Proteomes" id="UP000553193">
    <property type="component" value="Unassembled WGS sequence"/>
</dbReference>
<dbReference type="RefSeq" id="WP_184384670.1">
    <property type="nucleotide sequence ID" value="NZ_JACIDJ010000004.1"/>
</dbReference>
<dbReference type="AlphaFoldDB" id="A0A840AF34"/>
<dbReference type="EMBL" id="JACIDJ010000004">
    <property type="protein sequence ID" value="MBB3899156.1"/>
    <property type="molecule type" value="Genomic_DNA"/>
</dbReference>
<name>A0A840AF34_9PROT</name>
<protein>
    <submittedName>
        <fullName evidence="1">Uncharacterized protein</fullName>
    </submittedName>
</protein>